<comment type="caution">
    <text evidence="1">The sequence shown here is derived from an EMBL/GenBank/DDBJ whole genome shotgun (WGS) entry which is preliminary data.</text>
</comment>
<accession>A0ABW9RR18</accession>
<keyword evidence="2" id="KW-1185">Reference proteome</keyword>
<sequence>RESRAAIERLYITMRHLLIRGSYKPMGVSGRSLIEALLTLRPEIYGTVADPGKVELDGLLYVIERLPNGIEECRFIKLVAREGFEEAGHPVMIPIKRRRNCFRIDENRMYIEMTRGRSDIYDILTHLTFLFIEGEKIKNHSLDQKGQIIDDWYRLEEIVKLEEQNEPFDEKKAAVYLSNFLGRTIKETYAAIDKFKKGKNKNSLYHIVYWLGRTAIEEAMEGKDKEITFSSKLREIIGHHIYGEKWARKIKSYIHNKQLAERPIHIISANMHSFLNAIYGFRALKDEGFTTLEELATQTSKEQNGEMREKIRQYALENGLHEIEDQSGTNLSVQIFNLDKFDFSHLPENIRPNGEIGEAPVLVVMDYAFGEQAFECMDELLKPYEEGNDIYDMNIQSVSIMGKAGILTGNKSDIMIPTAHVFEGTADNYPIENDFDLSEFKGKMATYEGTMITVLGTSLQNRDVLNHFLTSTWNAVGLEMEGAHYQKAIQSAAMIRKSVSEKVKVRYAYYASDNPLMTGSTLASGSLGIEGVKPTYLITSAILKRILNNNSGQGKAAVKESKDSSS</sequence>
<evidence type="ECO:0000313" key="1">
    <source>
        <dbReference type="EMBL" id="MTI25743.1"/>
    </source>
</evidence>
<proteinExistence type="predicted"/>
<name>A0ABW9RR18_9BACT</name>
<dbReference type="Pfam" id="PF21850">
    <property type="entry name" value="DUF6909"/>
    <property type="match status" value="2"/>
</dbReference>
<reference evidence="1 2" key="1">
    <citation type="submission" date="2019-02" db="EMBL/GenBank/DDBJ databases">
        <authorList>
            <person name="Goldberg S.R."/>
            <person name="Haltli B.A."/>
            <person name="Correa H."/>
            <person name="Russell K.G."/>
        </authorList>
    </citation>
    <scope>NUCLEOTIDE SEQUENCE [LARGE SCALE GENOMIC DNA]</scope>
    <source>
        <strain evidence="1 2">JCM 16186</strain>
    </source>
</reference>
<evidence type="ECO:0000313" key="2">
    <source>
        <dbReference type="Proteomes" id="UP000798808"/>
    </source>
</evidence>
<protein>
    <submittedName>
        <fullName evidence="1">Uncharacterized protein</fullName>
    </submittedName>
</protein>
<organism evidence="1 2">
    <name type="scientific">Fulvivirga kasyanovii</name>
    <dbReference type="NCBI Taxonomy" id="396812"/>
    <lineage>
        <taxon>Bacteria</taxon>
        <taxon>Pseudomonadati</taxon>
        <taxon>Bacteroidota</taxon>
        <taxon>Cytophagia</taxon>
        <taxon>Cytophagales</taxon>
        <taxon>Fulvivirgaceae</taxon>
        <taxon>Fulvivirga</taxon>
    </lineage>
</organism>
<dbReference type="Proteomes" id="UP000798808">
    <property type="component" value="Unassembled WGS sequence"/>
</dbReference>
<feature type="non-terminal residue" evidence="1">
    <location>
        <position position="1"/>
    </location>
</feature>
<gene>
    <name evidence="1" type="ORF">E1163_12375</name>
</gene>
<dbReference type="RefSeq" id="WP_155172119.1">
    <property type="nucleotide sequence ID" value="NZ_SMLW01000536.1"/>
</dbReference>
<dbReference type="EMBL" id="SMLW01000536">
    <property type="protein sequence ID" value="MTI25743.1"/>
    <property type="molecule type" value="Genomic_DNA"/>
</dbReference>
<dbReference type="InterPro" id="IPR054204">
    <property type="entry name" value="DUF6909"/>
</dbReference>